<feature type="region of interest" description="Disordered" evidence="1">
    <location>
        <begin position="1"/>
        <end position="27"/>
    </location>
</feature>
<dbReference type="RefSeq" id="XP_015948937.1">
    <property type="nucleotide sequence ID" value="XM_016093451.1"/>
</dbReference>
<reference evidence="3" key="2">
    <citation type="submission" date="2025-08" db="UniProtKB">
        <authorList>
            <consortium name="RefSeq"/>
        </authorList>
    </citation>
    <scope>IDENTIFICATION</scope>
    <source>
        <tissue evidence="3">Whole plant</tissue>
    </source>
</reference>
<dbReference type="AlphaFoldDB" id="A0A6P4CCL7"/>
<evidence type="ECO:0000256" key="1">
    <source>
        <dbReference type="SAM" id="MobiDB-lite"/>
    </source>
</evidence>
<sequence length="225" mass="25151">MAPRGRGRGRGRDRTSTQGPGTKPNNPVKFMTALENMASAMQATAESLGQQINNNGNGKSGAQGPMTLATFLKFNPPMFKGTNNTTKVDTWFHVTKQALQAQMVPEEKCDEFATYLLTGKHRIDGKESDVSCNRLKQGAMSVSEYTDKFEELFRFSHMCQGAPRDFKEWKCIKYEGGLWSDIFSSVGPMEIRTFSELVNKSKVTEEYVKKAAAERGSHMEPFLQN</sequence>
<protein>
    <submittedName>
        <fullName evidence="3">Uncharacterized protein LOC107473859</fullName>
    </submittedName>
</protein>
<dbReference type="Proteomes" id="UP000515211">
    <property type="component" value="Chromosome 2"/>
</dbReference>
<evidence type="ECO:0000313" key="2">
    <source>
        <dbReference type="Proteomes" id="UP000515211"/>
    </source>
</evidence>
<proteinExistence type="predicted"/>
<name>A0A6P4CCL7_ARADU</name>
<keyword evidence="2" id="KW-1185">Reference proteome</keyword>
<organism evidence="2 3">
    <name type="scientific">Arachis duranensis</name>
    <name type="common">Wild peanut</name>
    <dbReference type="NCBI Taxonomy" id="130453"/>
    <lineage>
        <taxon>Eukaryota</taxon>
        <taxon>Viridiplantae</taxon>
        <taxon>Streptophyta</taxon>
        <taxon>Embryophyta</taxon>
        <taxon>Tracheophyta</taxon>
        <taxon>Spermatophyta</taxon>
        <taxon>Magnoliopsida</taxon>
        <taxon>eudicotyledons</taxon>
        <taxon>Gunneridae</taxon>
        <taxon>Pentapetalae</taxon>
        <taxon>rosids</taxon>
        <taxon>fabids</taxon>
        <taxon>Fabales</taxon>
        <taxon>Fabaceae</taxon>
        <taxon>Papilionoideae</taxon>
        <taxon>50 kb inversion clade</taxon>
        <taxon>dalbergioids sensu lato</taxon>
        <taxon>Dalbergieae</taxon>
        <taxon>Pterocarpus clade</taxon>
        <taxon>Arachis</taxon>
    </lineage>
</organism>
<reference evidence="2" key="1">
    <citation type="journal article" date="2016" name="Nat. Genet.">
        <title>The genome sequences of Arachis duranensis and Arachis ipaensis, the diploid ancestors of cultivated peanut.</title>
        <authorList>
            <person name="Bertioli D.J."/>
            <person name="Cannon S.B."/>
            <person name="Froenicke L."/>
            <person name="Huang G."/>
            <person name="Farmer A.D."/>
            <person name="Cannon E.K."/>
            <person name="Liu X."/>
            <person name="Gao D."/>
            <person name="Clevenger J."/>
            <person name="Dash S."/>
            <person name="Ren L."/>
            <person name="Moretzsohn M.C."/>
            <person name="Shirasawa K."/>
            <person name="Huang W."/>
            <person name="Vidigal B."/>
            <person name="Abernathy B."/>
            <person name="Chu Y."/>
            <person name="Niederhuth C.E."/>
            <person name="Umale P."/>
            <person name="Araujo A.C."/>
            <person name="Kozik A."/>
            <person name="Kim K.D."/>
            <person name="Burow M.D."/>
            <person name="Varshney R.K."/>
            <person name="Wang X."/>
            <person name="Zhang X."/>
            <person name="Barkley N."/>
            <person name="Guimaraes P.M."/>
            <person name="Isobe S."/>
            <person name="Guo B."/>
            <person name="Liao B."/>
            <person name="Stalker H.T."/>
            <person name="Schmitz R.J."/>
            <person name="Scheffler B.E."/>
            <person name="Leal-Bertioli S.C."/>
            <person name="Xun X."/>
            <person name="Jackson S.A."/>
            <person name="Michelmore R."/>
            <person name="Ozias-Akins P."/>
        </authorList>
    </citation>
    <scope>NUCLEOTIDE SEQUENCE [LARGE SCALE GENOMIC DNA]</scope>
    <source>
        <strain evidence="2">cv. V14167</strain>
    </source>
</reference>
<evidence type="ECO:0000313" key="3">
    <source>
        <dbReference type="RefSeq" id="XP_015948937.1"/>
    </source>
</evidence>
<dbReference type="GeneID" id="107473859"/>
<feature type="compositionally biased region" description="Polar residues" evidence="1">
    <location>
        <begin position="16"/>
        <end position="25"/>
    </location>
</feature>
<gene>
    <name evidence="3" type="primary">LOC107473859</name>
</gene>
<accession>A0A6P4CCL7</accession>
<dbReference type="KEGG" id="adu:107473859"/>